<reference evidence="1" key="2">
    <citation type="submission" date="2024-06" db="EMBL/GenBank/DDBJ databases">
        <authorList>
            <person name="Petrova K.O."/>
            <person name="Toshchakov S.V."/>
            <person name="Boltjanskaja Y.V."/>
            <person name="Kevbrin V."/>
        </authorList>
    </citation>
    <scope>NUCLEOTIDE SEQUENCE</scope>
    <source>
        <strain evidence="1">Z-910T</strain>
    </source>
</reference>
<organism evidence="1">
    <name type="scientific">Proteinivorax tanatarense</name>
    <dbReference type="NCBI Taxonomy" id="1260629"/>
    <lineage>
        <taxon>Bacteria</taxon>
        <taxon>Bacillati</taxon>
        <taxon>Bacillota</taxon>
        <taxon>Clostridia</taxon>
        <taxon>Eubacteriales</taxon>
        <taxon>Proteinivoracaceae</taxon>
        <taxon>Proteinivorax</taxon>
    </lineage>
</organism>
<proteinExistence type="predicted"/>
<dbReference type="EMBL" id="CP158367">
    <property type="protein sequence ID" value="XBX75834.1"/>
    <property type="molecule type" value="Genomic_DNA"/>
</dbReference>
<dbReference type="AlphaFoldDB" id="A0AAU7VPE9"/>
<sequence length="46" mass="5171">MKKMMLTFISIIVIIMFISSGQLLTAGGDKKDPVIEWHQYNGTNSI</sequence>
<accession>A0AAU7VPE9</accession>
<evidence type="ECO:0008006" key="2">
    <source>
        <dbReference type="Google" id="ProtNLM"/>
    </source>
</evidence>
<gene>
    <name evidence="1" type="ORF">PRVXT_000992</name>
</gene>
<evidence type="ECO:0000313" key="1">
    <source>
        <dbReference type="EMBL" id="XBX75834.1"/>
    </source>
</evidence>
<name>A0AAU7VPE9_9FIRM</name>
<protein>
    <recommendedName>
        <fullName evidence="2">Secreted protein</fullName>
    </recommendedName>
</protein>
<reference evidence="1" key="1">
    <citation type="journal article" date="2013" name="Extremophiles">
        <title>Proteinivorax tanatarense gen. nov., sp. nov., an anaerobic, haloalkaliphilic, proteolytic bacterium isolated from a decaying algal bloom, and proposal of Proteinivoraceae fam. nov.</title>
        <authorList>
            <person name="Kevbrin V."/>
            <person name="Boltyanskaya Y."/>
            <person name="Zhilina T."/>
            <person name="Kolganova T."/>
            <person name="Lavrentjeva E."/>
            <person name="Kuznetsov B."/>
        </authorList>
    </citation>
    <scope>NUCLEOTIDE SEQUENCE</scope>
    <source>
        <strain evidence="1">Z-910T</strain>
    </source>
</reference>
<dbReference type="RefSeq" id="WP_350344570.1">
    <property type="nucleotide sequence ID" value="NZ_CP158367.1"/>
</dbReference>